<name>A0AAV4N4D6_CAEEX</name>
<dbReference type="Proteomes" id="UP001054945">
    <property type="component" value="Unassembled WGS sequence"/>
</dbReference>
<feature type="region of interest" description="Disordered" evidence="1">
    <location>
        <begin position="1"/>
        <end position="20"/>
    </location>
</feature>
<gene>
    <name evidence="2" type="ORF">CEXT_443911</name>
</gene>
<evidence type="ECO:0000256" key="1">
    <source>
        <dbReference type="SAM" id="MobiDB-lite"/>
    </source>
</evidence>
<accession>A0AAV4N4D6</accession>
<keyword evidence="3" id="KW-1185">Reference proteome</keyword>
<evidence type="ECO:0000313" key="3">
    <source>
        <dbReference type="Proteomes" id="UP001054945"/>
    </source>
</evidence>
<protein>
    <submittedName>
        <fullName evidence="2">Uncharacterized protein</fullName>
    </submittedName>
</protein>
<organism evidence="2 3">
    <name type="scientific">Caerostris extrusa</name>
    <name type="common">Bark spider</name>
    <name type="synonym">Caerostris bankana</name>
    <dbReference type="NCBI Taxonomy" id="172846"/>
    <lineage>
        <taxon>Eukaryota</taxon>
        <taxon>Metazoa</taxon>
        <taxon>Ecdysozoa</taxon>
        <taxon>Arthropoda</taxon>
        <taxon>Chelicerata</taxon>
        <taxon>Arachnida</taxon>
        <taxon>Araneae</taxon>
        <taxon>Araneomorphae</taxon>
        <taxon>Entelegynae</taxon>
        <taxon>Araneoidea</taxon>
        <taxon>Araneidae</taxon>
        <taxon>Caerostris</taxon>
    </lineage>
</organism>
<proteinExistence type="predicted"/>
<evidence type="ECO:0000313" key="2">
    <source>
        <dbReference type="EMBL" id="GIX79543.1"/>
    </source>
</evidence>
<dbReference type="AlphaFoldDB" id="A0AAV4N4D6"/>
<reference evidence="2 3" key="1">
    <citation type="submission" date="2021-06" db="EMBL/GenBank/DDBJ databases">
        <title>Caerostris extrusa draft genome.</title>
        <authorList>
            <person name="Kono N."/>
            <person name="Arakawa K."/>
        </authorList>
    </citation>
    <scope>NUCLEOTIDE SEQUENCE [LARGE SCALE GENOMIC DNA]</scope>
</reference>
<comment type="caution">
    <text evidence="2">The sequence shown here is derived from an EMBL/GenBank/DDBJ whole genome shotgun (WGS) entry which is preliminary data.</text>
</comment>
<dbReference type="EMBL" id="BPLR01020505">
    <property type="protein sequence ID" value="GIX79543.1"/>
    <property type="molecule type" value="Genomic_DNA"/>
</dbReference>
<sequence>MSPLTNRMQPQPPGNSPLFTNRQRKQILSLLSNSGCHSLWCALLAGQYCIGENVFYFLFLIQANKKAEPHIKKNSTVPYFHT</sequence>